<sequence length="152" mass="16781">IRCFVSCILPCGALDVVRIVHVNGRVQELAGDAVTAAEIMKINPKHVLKKRSSPSPDDGAGPRSAVVPPEAILRRGKIYFLIPLPPEQAKSRRKSRKGDRRKVAGESEGNLVIPDRYLSDILSEKVPPSRNRRRGRVGVWRPNLEIIHEAAA</sequence>
<accession>S8DB43</accession>
<feature type="region of interest" description="Disordered" evidence="1">
    <location>
        <begin position="47"/>
        <end position="66"/>
    </location>
</feature>
<feature type="non-terminal residue" evidence="2">
    <location>
        <position position="152"/>
    </location>
</feature>
<comment type="caution">
    <text evidence="2">The sequence shown here is derived from an EMBL/GenBank/DDBJ whole genome shotgun (WGS) entry which is preliminary data.</text>
</comment>
<dbReference type="InterPro" id="IPR025322">
    <property type="entry name" value="PADRE_dom"/>
</dbReference>
<gene>
    <name evidence="2" type="ORF">M569_14887</name>
</gene>
<evidence type="ECO:0000256" key="1">
    <source>
        <dbReference type="SAM" id="MobiDB-lite"/>
    </source>
</evidence>
<name>S8DB43_9LAMI</name>
<reference evidence="2 3" key="1">
    <citation type="journal article" date="2013" name="BMC Genomics">
        <title>The miniature genome of a carnivorous plant Genlisea aurea contains a low number of genes and short non-coding sequences.</title>
        <authorList>
            <person name="Leushkin E.V."/>
            <person name="Sutormin R.A."/>
            <person name="Nabieva E.R."/>
            <person name="Penin A.A."/>
            <person name="Kondrashov A.S."/>
            <person name="Logacheva M.D."/>
        </authorList>
    </citation>
    <scope>NUCLEOTIDE SEQUENCE [LARGE SCALE GENOMIC DNA]</scope>
</reference>
<dbReference type="AlphaFoldDB" id="S8DB43"/>
<organism evidence="2 3">
    <name type="scientific">Genlisea aurea</name>
    <dbReference type="NCBI Taxonomy" id="192259"/>
    <lineage>
        <taxon>Eukaryota</taxon>
        <taxon>Viridiplantae</taxon>
        <taxon>Streptophyta</taxon>
        <taxon>Embryophyta</taxon>
        <taxon>Tracheophyta</taxon>
        <taxon>Spermatophyta</taxon>
        <taxon>Magnoliopsida</taxon>
        <taxon>eudicotyledons</taxon>
        <taxon>Gunneridae</taxon>
        <taxon>Pentapetalae</taxon>
        <taxon>asterids</taxon>
        <taxon>lamiids</taxon>
        <taxon>Lamiales</taxon>
        <taxon>Lentibulariaceae</taxon>
        <taxon>Genlisea</taxon>
    </lineage>
</organism>
<protein>
    <submittedName>
        <fullName evidence="2">Uncharacterized protein</fullName>
    </submittedName>
</protein>
<evidence type="ECO:0000313" key="2">
    <source>
        <dbReference type="EMBL" id="EPS59918.1"/>
    </source>
</evidence>
<dbReference type="PANTHER" id="PTHR33052">
    <property type="entry name" value="DUF4228 DOMAIN PROTEIN-RELATED"/>
    <property type="match status" value="1"/>
</dbReference>
<proteinExistence type="predicted"/>
<dbReference type="OrthoDB" id="1856818at2759"/>
<feature type="non-terminal residue" evidence="2">
    <location>
        <position position="1"/>
    </location>
</feature>
<keyword evidence="3" id="KW-1185">Reference proteome</keyword>
<dbReference type="EMBL" id="AUSU01007975">
    <property type="protein sequence ID" value="EPS59918.1"/>
    <property type="molecule type" value="Genomic_DNA"/>
</dbReference>
<dbReference type="Proteomes" id="UP000015453">
    <property type="component" value="Unassembled WGS sequence"/>
</dbReference>
<dbReference type="Pfam" id="PF14009">
    <property type="entry name" value="PADRE"/>
    <property type="match status" value="1"/>
</dbReference>
<evidence type="ECO:0000313" key="3">
    <source>
        <dbReference type="Proteomes" id="UP000015453"/>
    </source>
</evidence>